<accession>A0A830FM83</accession>
<name>A0A830FM83_9EURY</name>
<dbReference type="EMBL" id="BMPG01000004">
    <property type="protein sequence ID" value="GGL69670.1"/>
    <property type="molecule type" value="Genomic_DNA"/>
</dbReference>
<dbReference type="AlphaFoldDB" id="A0A830FM83"/>
<dbReference type="InterPro" id="IPR043830">
    <property type="entry name" value="DUF5807"/>
</dbReference>
<protein>
    <submittedName>
        <fullName evidence="2">Uncharacterized protein</fullName>
    </submittedName>
</protein>
<organism evidence="2 3">
    <name type="scientific">Halocalculus aciditolerans</name>
    <dbReference type="NCBI Taxonomy" id="1383812"/>
    <lineage>
        <taxon>Archaea</taxon>
        <taxon>Methanobacteriati</taxon>
        <taxon>Methanobacteriota</taxon>
        <taxon>Stenosarchaea group</taxon>
        <taxon>Halobacteria</taxon>
        <taxon>Halobacteriales</taxon>
        <taxon>Halobacteriaceae</taxon>
        <taxon>Halocalculus</taxon>
    </lineage>
</organism>
<evidence type="ECO:0000313" key="3">
    <source>
        <dbReference type="Proteomes" id="UP000607197"/>
    </source>
</evidence>
<evidence type="ECO:0000256" key="1">
    <source>
        <dbReference type="SAM" id="MobiDB-lite"/>
    </source>
</evidence>
<proteinExistence type="predicted"/>
<sequence>MTNALDEFLDGDRVEDVAVYLSESTVGDLGALAEYGVDVDDGIVLVLPGDQGRSAFKRVSGMDAMDFAGRAMDTDGDIDRDLASGECPSKHADEPDDDHRVKLGFAFAEEQNEEVGGLYAEGAVVHAYAYCTCGTAYSDRWLIDE</sequence>
<comment type="caution">
    <text evidence="2">The sequence shown here is derived from an EMBL/GenBank/DDBJ whole genome shotgun (WGS) entry which is preliminary data.</text>
</comment>
<dbReference type="RefSeq" id="WP_188980297.1">
    <property type="nucleotide sequence ID" value="NZ_BMPG01000004.1"/>
</dbReference>
<feature type="region of interest" description="Disordered" evidence="1">
    <location>
        <begin position="78"/>
        <end position="98"/>
    </location>
</feature>
<dbReference type="Pfam" id="PF19123">
    <property type="entry name" value="DUF5807"/>
    <property type="match status" value="1"/>
</dbReference>
<reference evidence="2" key="2">
    <citation type="submission" date="2020-09" db="EMBL/GenBank/DDBJ databases">
        <authorList>
            <person name="Sun Q."/>
            <person name="Ohkuma M."/>
        </authorList>
    </citation>
    <scope>NUCLEOTIDE SEQUENCE</scope>
    <source>
        <strain evidence="2">JCM 19596</strain>
    </source>
</reference>
<evidence type="ECO:0000313" key="2">
    <source>
        <dbReference type="EMBL" id="GGL69670.1"/>
    </source>
</evidence>
<dbReference type="OrthoDB" id="300179at2157"/>
<gene>
    <name evidence="2" type="ORF">GCM10009039_29570</name>
</gene>
<dbReference type="Proteomes" id="UP000607197">
    <property type="component" value="Unassembled WGS sequence"/>
</dbReference>
<keyword evidence="3" id="KW-1185">Reference proteome</keyword>
<reference evidence="2" key="1">
    <citation type="journal article" date="2014" name="Int. J. Syst. Evol. Microbiol.">
        <title>Complete genome sequence of Corynebacterium casei LMG S-19264T (=DSM 44701T), isolated from a smear-ripened cheese.</title>
        <authorList>
            <consortium name="US DOE Joint Genome Institute (JGI-PGF)"/>
            <person name="Walter F."/>
            <person name="Albersmeier A."/>
            <person name="Kalinowski J."/>
            <person name="Ruckert C."/>
        </authorList>
    </citation>
    <scope>NUCLEOTIDE SEQUENCE</scope>
    <source>
        <strain evidence="2">JCM 19596</strain>
    </source>
</reference>